<dbReference type="AlphaFoldDB" id="A0A074XCP1"/>
<reference evidence="2 3" key="1">
    <citation type="journal article" date="2014" name="BMC Genomics">
        <title>Genome sequencing of four Aureobasidium pullulans varieties: biotechnological potential, stress tolerance, and description of new species.</title>
        <authorList>
            <person name="Gostin Ar C."/>
            <person name="Ohm R.A."/>
            <person name="Kogej T."/>
            <person name="Sonjak S."/>
            <person name="Turk M."/>
            <person name="Zajc J."/>
            <person name="Zalar P."/>
            <person name="Grube M."/>
            <person name="Sun H."/>
            <person name="Han J."/>
            <person name="Sharma A."/>
            <person name="Chiniquy J."/>
            <person name="Ngan C.Y."/>
            <person name="Lipzen A."/>
            <person name="Barry K."/>
            <person name="Grigoriev I.V."/>
            <person name="Gunde-Cimerman N."/>
        </authorList>
    </citation>
    <scope>NUCLEOTIDE SEQUENCE [LARGE SCALE GENOMIC DNA]</scope>
    <source>
        <strain evidence="2 3">EXF-150</strain>
    </source>
</reference>
<feature type="region of interest" description="Disordered" evidence="1">
    <location>
        <begin position="1"/>
        <end position="90"/>
    </location>
</feature>
<sequence>MSRPPLPPRRNLSSQSGSDQAPPLPPRKPSHGSAHNASHSSHVDPLQDLGRKFKDLFTNNDSASREGTRNTCGHLPEQTSPRKPPPYKTYSGVEHPPHLAPSSSGNFFTTSSPPSCLPADQKRNYYVGRGCPSGEDLLHDAFWFRHIDAPGFSVCSRCFEFHIRDSIFELDFSGKLEPGLTDSARCMFGVTRITDQLWPGAISTQDLQTAKSYMEARAKMPNCRGMAGVSGAALVGMKWYQAKNDAIPGFVACEACYNAFIVCSNFERRFNLHDHIPTQDQTWACDIAVPYLMRAFAEYSKVDDWSKFVAAANSRLSKPPCAGFNTVSSNSREWYGLTSGKVGLVLCETCNLDLMALTAFDKAYKPKLLPKESKETQLICDLAIPALKVAYGAALGYERHDIFWNTCKVQMKTPLCKAAGMTDVQWYTLKGGCDNFDICPTCYSGFVCAFGMQPYFQPQKTCPKGTIKMCDFCAAAPNFAKTVLRYDIALETPDREQFLSHARQMSSVSPCMGVKQQVAQFWRIGLRGDPMSVCPACYEDVLRDQPLSHYFNHETTPSKHLCELYSANMRTRWRAVQNAAAAQSSRDANGNYLPDETALANFISYREHRTQVFIETVPVMEQLLAAAQMRLFQQQRLNANSTFYNNLNMSAAAANGIHYGPTPTYKTTYGNSSVGYGYATPWGVEGAAYAQQARNVASQGGGDFARVAYLEARWKEVE</sequence>
<accession>A0A074XCP1</accession>
<dbReference type="EMBL" id="KL585003">
    <property type="protein sequence ID" value="KEQ79802.1"/>
    <property type="molecule type" value="Genomic_DNA"/>
</dbReference>
<feature type="compositionally biased region" description="Low complexity" evidence="1">
    <location>
        <begin position="31"/>
        <end position="40"/>
    </location>
</feature>
<dbReference type="OrthoDB" id="5324692at2759"/>
<gene>
    <name evidence="2" type="ORF">M438DRAFT_283179</name>
</gene>
<protein>
    <recommendedName>
        <fullName evidence="4">Integral membrane protein</fullName>
    </recommendedName>
</protein>
<keyword evidence="3" id="KW-1185">Reference proteome</keyword>
<proteinExistence type="predicted"/>
<organism evidence="2 3">
    <name type="scientific">Aureobasidium pullulans EXF-150</name>
    <dbReference type="NCBI Taxonomy" id="1043002"/>
    <lineage>
        <taxon>Eukaryota</taxon>
        <taxon>Fungi</taxon>
        <taxon>Dikarya</taxon>
        <taxon>Ascomycota</taxon>
        <taxon>Pezizomycotina</taxon>
        <taxon>Dothideomycetes</taxon>
        <taxon>Dothideomycetidae</taxon>
        <taxon>Dothideales</taxon>
        <taxon>Saccotheciaceae</taxon>
        <taxon>Aureobasidium</taxon>
    </lineage>
</organism>
<evidence type="ECO:0000256" key="1">
    <source>
        <dbReference type="SAM" id="MobiDB-lite"/>
    </source>
</evidence>
<dbReference type="Proteomes" id="UP000030706">
    <property type="component" value="Unassembled WGS sequence"/>
</dbReference>
<evidence type="ECO:0000313" key="3">
    <source>
        <dbReference type="Proteomes" id="UP000030706"/>
    </source>
</evidence>
<evidence type="ECO:0000313" key="2">
    <source>
        <dbReference type="EMBL" id="KEQ79802.1"/>
    </source>
</evidence>
<dbReference type="RefSeq" id="XP_029755989.1">
    <property type="nucleotide sequence ID" value="XM_029901367.1"/>
</dbReference>
<name>A0A074XCP1_AURPU</name>
<dbReference type="HOGENOM" id="CLU_011640_1_0_1"/>
<dbReference type="STRING" id="1043002.A0A074XCP1"/>
<dbReference type="GeneID" id="40743673"/>
<evidence type="ECO:0008006" key="4">
    <source>
        <dbReference type="Google" id="ProtNLM"/>
    </source>
</evidence>